<sequence length="188" mass="21266">MRVEDTPENRFLAYLAILSAKSTRTLLLIAIIFCFGGQGLAAKNNAFYIYWGHIIDPPVFKLHTWWNVDPPFSNNDTQWTGGVWMPQDGPLDKNKHWLLLHPANSRTNIGDFQSIKDVALLAKFNLCRGELSKCRETRCPQGLQTRVESCAERLQLSPYIGVLARASVSQKLMWQLAICLQRPHVGTG</sequence>
<name>A0A833Z1N3_9CHIR</name>
<reference evidence="1 2" key="1">
    <citation type="journal article" date="2020" name="Nature">
        <title>Six reference-quality genomes reveal evolution of bat adaptations.</title>
        <authorList>
            <person name="Jebb D."/>
            <person name="Huang Z."/>
            <person name="Pippel M."/>
            <person name="Hughes G.M."/>
            <person name="Lavrichenko K."/>
            <person name="Devanna P."/>
            <person name="Winkler S."/>
            <person name="Jermiin L.S."/>
            <person name="Skirmuntt E.C."/>
            <person name="Katzourakis A."/>
            <person name="Burkitt-Gray L."/>
            <person name="Ray D.A."/>
            <person name="Sullivan K.A.M."/>
            <person name="Roscito J.G."/>
            <person name="Kirilenko B.M."/>
            <person name="Davalos L.M."/>
            <person name="Corthals A.P."/>
            <person name="Power M.L."/>
            <person name="Jones G."/>
            <person name="Ransome R.D."/>
            <person name="Dechmann D.K.N."/>
            <person name="Locatelli A.G."/>
            <person name="Puechmaille S.J."/>
            <person name="Fedrigo O."/>
            <person name="Jarvis E.D."/>
            <person name="Hiller M."/>
            <person name="Vernes S.C."/>
            <person name="Myers E.W."/>
            <person name="Teeling E.C."/>
        </authorList>
    </citation>
    <scope>NUCLEOTIDE SEQUENCE [LARGE SCALE GENOMIC DNA]</scope>
    <source>
        <strain evidence="1">Bat1K_MPI-CBG_1</strain>
    </source>
</reference>
<dbReference type="AlphaFoldDB" id="A0A833Z1N3"/>
<protein>
    <submittedName>
        <fullName evidence="1">Uncharacterized protein</fullName>
    </submittedName>
</protein>
<dbReference type="Proteomes" id="UP000664940">
    <property type="component" value="Unassembled WGS sequence"/>
</dbReference>
<comment type="caution">
    <text evidence="1">The sequence shown here is derived from an EMBL/GenBank/DDBJ whole genome shotgun (WGS) entry which is preliminary data.</text>
</comment>
<evidence type="ECO:0000313" key="2">
    <source>
        <dbReference type="Proteomes" id="UP000664940"/>
    </source>
</evidence>
<dbReference type="EMBL" id="JABVXQ010000012">
    <property type="protein sequence ID" value="KAF6084332.1"/>
    <property type="molecule type" value="Genomic_DNA"/>
</dbReference>
<evidence type="ECO:0000313" key="1">
    <source>
        <dbReference type="EMBL" id="KAF6084332.1"/>
    </source>
</evidence>
<proteinExistence type="predicted"/>
<accession>A0A833Z1N3</accession>
<gene>
    <name evidence="1" type="ORF">HJG60_008603</name>
</gene>
<organism evidence="1 2">
    <name type="scientific">Phyllostomus discolor</name>
    <name type="common">pale spear-nosed bat</name>
    <dbReference type="NCBI Taxonomy" id="89673"/>
    <lineage>
        <taxon>Eukaryota</taxon>
        <taxon>Metazoa</taxon>
        <taxon>Chordata</taxon>
        <taxon>Craniata</taxon>
        <taxon>Vertebrata</taxon>
        <taxon>Euteleostomi</taxon>
        <taxon>Mammalia</taxon>
        <taxon>Eutheria</taxon>
        <taxon>Laurasiatheria</taxon>
        <taxon>Chiroptera</taxon>
        <taxon>Yangochiroptera</taxon>
        <taxon>Phyllostomidae</taxon>
        <taxon>Phyllostominae</taxon>
        <taxon>Phyllostomus</taxon>
    </lineage>
</organism>